<gene>
    <name evidence="1" type="ORF">CARG_04825</name>
</gene>
<keyword evidence="2" id="KW-1185">Reference proteome</keyword>
<reference evidence="1 2" key="1">
    <citation type="journal article" date="2013" name="Genome Announc.">
        <title>Whole-Genome Sequence of the Clinical Strain Corynebacterium argentoratense DSM 44202, Isolated from a Human Throat Specimen.</title>
        <authorList>
            <person name="Bomholt C."/>
            <person name="Glaub A."/>
            <person name="Gravermann K."/>
            <person name="Albersmeier A."/>
            <person name="Brinkrolf K."/>
            <person name="Ruckert C."/>
            <person name="Tauch A."/>
        </authorList>
    </citation>
    <scope>NUCLEOTIDE SEQUENCE [LARGE SCALE GENOMIC DNA]</scope>
    <source>
        <strain evidence="1">DSM 44202</strain>
    </source>
</reference>
<dbReference type="KEGG" id="caz:CARG_04825"/>
<evidence type="ECO:0000313" key="2">
    <source>
        <dbReference type="Proteomes" id="UP000016943"/>
    </source>
</evidence>
<protein>
    <submittedName>
        <fullName evidence="1">Uncharacterized protein</fullName>
    </submittedName>
</protein>
<dbReference type="HOGENOM" id="CLU_3166904_0_0_11"/>
<dbReference type="Proteomes" id="UP000016943">
    <property type="component" value="Chromosome"/>
</dbReference>
<organism evidence="1 2">
    <name type="scientific">Corynebacterium argentoratense DSM 44202</name>
    <dbReference type="NCBI Taxonomy" id="1348662"/>
    <lineage>
        <taxon>Bacteria</taxon>
        <taxon>Bacillati</taxon>
        <taxon>Actinomycetota</taxon>
        <taxon>Actinomycetes</taxon>
        <taxon>Mycobacteriales</taxon>
        <taxon>Corynebacteriaceae</taxon>
        <taxon>Corynebacterium</taxon>
    </lineage>
</organism>
<proteinExistence type="predicted"/>
<evidence type="ECO:0000313" key="1">
    <source>
        <dbReference type="EMBL" id="AGU15104.1"/>
    </source>
</evidence>
<sequence length="47" mass="5238">MEKEQALKDEERALILNSLFSSVDTGLAKRSDNKDLETLAAIAFKRA</sequence>
<accession>U3GUT9</accession>
<name>U3GUT9_9CORY</name>
<dbReference type="AlphaFoldDB" id="U3GUT9"/>
<dbReference type="EMBL" id="CP006365">
    <property type="protein sequence ID" value="AGU15104.1"/>
    <property type="molecule type" value="Genomic_DNA"/>
</dbReference>
<dbReference type="PATRIC" id="fig|1348662.3.peg.948"/>